<protein>
    <submittedName>
        <fullName evidence="2">Uncharacterized protein</fullName>
    </submittedName>
</protein>
<dbReference type="Proteomes" id="UP000035932">
    <property type="component" value="Unassembled WGS sequence"/>
</dbReference>
<dbReference type="EMBL" id="LFML01000126">
    <property type="protein sequence ID" value="KMO94610.1"/>
    <property type="molecule type" value="Genomic_DNA"/>
</dbReference>
<name>A0A0J6XF76_9ACTN</name>
<dbReference type="PATRIC" id="fig|66430.4.peg.1450"/>
<feature type="compositionally biased region" description="Basic residues" evidence="1">
    <location>
        <begin position="50"/>
        <end position="62"/>
    </location>
</feature>
<comment type="caution">
    <text evidence="2">The sequence shown here is derived from an EMBL/GenBank/DDBJ whole genome shotgun (WGS) entry which is preliminary data.</text>
</comment>
<reference evidence="2 3" key="1">
    <citation type="submission" date="2015-06" db="EMBL/GenBank/DDBJ databases">
        <title>Recapitulation of the evolution of biosynthetic gene clusters reveals hidden chemical diversity on bacterial genomes.</title>
        <authorList>
            <person name="Cruz-Morales P."/>
            <person name="Martinez-Guerrero C."/>
            <person name="Morales-Escalante M.A."/>
            <person name="Yanez-Guerra L.A."/>
            <person name="Kopp J.F."/>
            <person name="Feldmann J."/>
            <person name="Ramos-Aboites H.E."/>
            <person name="Barona-Gomez F."/>
        </authorList>
    </citation>
    <scope>NUCLEOTIDE SEQUENCE [LARGE SCALE GENOMIC DNA]</scope>
    <source>
        <strain evidence="2 3">ATCC 31245</strain>
    </source>
</reference>
<evidence type="ECO:0000256" key="1">
    <source>
        <dbReference type="SAM" id="MobiDB-lite"/>
    </source>
</evidence>
<organism evidence="2 3">
    <name type="scientific">Streptomyces roseus</name>
    <dbReference type="NCBI Taxonomy" id="66430"/>
    <lineage>
        <taxon>Bacteria</taxon>
        <taxon>Bacillati</taxon>
        <taxon>Actinomycetota</taxon>
        <taxon>Actinomycetes</taxon>
        <taxon>Kitasatosporales</taxon>
        <taxon>Streptomycetaceae</taxon>
        <taxon>Streptomyces</taxon>
    </lineage>
</organism>
<gene>
    <name evidence="2" type="ORF">ACS04_28895</name>
</gene>
<accession>A0A0J6XF76</accession>
<feature type="compositionally biased region" description="Basic and acidic residues" evidence="1">
    <location>
        <begin position="24"/>
        <end position="36"/>
    </location>
</feature>
<keyword evidence="3" id="KW-1185">Reference proteome</keyword>
<evidence type="ECO:0000313" key="2">
    <source>
        <dbReference type="EMBL" id="KMO94610.1"/>
    </source>
</evidence>
<proteinExistence type="predicted"/>
<sequence>MLRTVVAELHAGCQADAIPYDQEGEHRANELLERESPASGRSANAVPICGRRRQSRPRTGRL</sequence>
<dbReference type="STRING" id="66430.ACS04_28895"/>
<dbReference type="AlphaFoldDB" id="A0A0J6XF76"/>
<evidence type="ECO:0000313" key="3">
    <source>
        <dbReference type="Proteomes" id="UP000035932"/>
    </source>
</evidence>
<feature type="region of interest" description="Disordered" evidence="1">
    <location>
        <begin position="24"/>
        <end position="62"/>
    </location>
</feature>